<feature type="compositionally biased region" description="Basic residues" evidence="1">
    <location>
        <begin position="1"/>
        <end position="13"/>
    </location>
</feature>
<dbReference type="Proteomes" id="UP001558632">
    <property type="component" value="Unassembled WGS sequence"/>
</dbReference>
<organism evidence="2 3">
    <name type="scientific">Trichinella spiralis</name>
    <name type="common">Trichina worm</name>
    <dbReference type="NCBI Taxonomy" id="6334"/>
    <lineage>
        <taxon>Eukaryota</taxon>
        <taxon>Metazoa</taxon>
        <taxon>Ecdysozoa</taxon>
        <taxon>Nematoda</taxon>
        <taxon>Enoplea</taxon>
        <taxon>Dorylaimia</taxon>
        <taxon>Trichinellida</taxon>
        <taxon>Trichinellidae</taxon>
        <taxon>Trichinella</taxon>
    </lineage>
</organism>
<dbReference type="EMBL" id="JBEUSY010000259">
    <property type="protein sequence ID" value="KAL1239951.1"/>
    <property type="molecule type" value="Genomic_DNA"/>
</dbReference>
<gene>
    <name evidence="2" type="ORF">TSPI_00782</name>
</gene>
<proteinExistence type="predicted"/>
<protein>
    <submittedName>
        <fullName evidence="2">Type II restriction enzyme</fullName>
    </submittedName>
</protein>
<reference evidence="2 3" key="1">
    <citation type="submission" date="2024-07" db="EMBL/GenBank/DDBJ databases">
        <title>Enhanced genomic and transcriptomic resources for Trichinella pseudospiralis and T. spiralis underpin the discovery of pronounced molecular differences between stages and species.</title>
        <authorList>
            <person name="Pasi K.K."/>
            <person name="La Rosa G."/>
            <person name="Gomez-Morales M.A."/>
            <person name="Tosini F."/>
            <person name="Sumanam S."/>
            <person name="Young N.D."/>
            <person name="Chang B.C."/>
            <person name="Robin G.B."/>
        </authorList>
    </citation>
    <scope>NUCLEOTIDE SEQUENCE [LARGE SCALE GENOMIC DNA]</scope>
    <source>
        <strain evidence="2">ISS534</strain>
    </source>
</reference>
<comment type="caution">
    <text evidence="2">The sequence shown here is derived from an EMBL/GenBank/DDBJ whole genome shotgun (WGS) entry which is preliminary data.</text>
</comment>
<evidence type="ECO:0000313" key="2">
    <source>
        <dbReference type="EMBL" id="KAL1239951.1"/>
    </source>
</evidence>
<accession>A0ABR3KMQ9</accession>
<feature type="region of interest" description="Disordered" evidence="1">
    <location>
        <begin position="1"/>
        <end position="26"/>
    </location>
</feature>
<name>A0ABR3KMQ9_TRISP</name>
<feature type="compositionally biased region" description="Polar residues" evidence="1">
    <location>
        <begin position="83"/>
        <end position="104"/>
    </location>
</feature>
<feature type="region of interest" description="Disordered" evidence="1">
    <location>
        <begin position="49"/>
        <end position="104"/>
    </location>
</feature>
<evidence type="ECO:0000256" key="1">
    <source>
        <dbReference type="SAM" id="MobiDB-lite"/>
    </source>
</evidence>
<sequence>MSRRHQRCQHHSYSHNTPIKYTLHEQNKRKNRITYGELLNRIYGNRAVDGALQSGPPNNNRYQHNDSKSKPYVTYPNDPHNYYTLNGTSRLSRGPGSSVTSQGR</sequence>
<keyword evidence="3" id="KW-1185">Reference proteome</keyword>
<evidence type="ECO:0000313" key="3">
    <source>
        <dbReference type="Proteomes" id="UP001558632"/>
    </source>
</evidence>